<comment type="caution">
    <text evidence="1">The sequence shown here is derived from an EMBL/GenBank/DDBJ whole genome shotgun (WGS) entry which is preliminary data.</text>
</comment>
<dbReference type="HOGENOM" id="CLU_206285_0_0_6"/>
<dbReference type="EMBL" id="APQG01000012">
    <property type="protein sequence ID" value="ENW00908.1"/>
    <property type="molecule type" value="Genomic_DNA"/>
</dbReference>
<reference evidence="1 2" key="1">
    <citation type="submission" date="2013-02" db="EMBL/GenBank/DDBJ databases">
        <title>The Genome Sequence of Acinetobacter bereziniae CIP 70.12.</title>
        <authorList>
            <consortium name="The Broad Institute Genome Sequencing Platform"/>
            <consortium name="The Broad Institute Genome Sequencing Center for Infectious Disease"/>
            <person name="Cerqueira G."/>
            <person name="Feldgarden M."/>
            <person name="Courvalin P."/>
            <person name="Perichon B."/>
            <person name="Grillot-Courvalin C."/>
            <person name="Clermont D."/>
            <person name="Rocha E."/>
            <person name="Yoon E.-J."/>
            <person name="Nemec A."/>
            <person name="Walker B."/>
            <person name="Young S.K."/>
            <person name="Zeng Q."/>
            <person name="Gargeya S."/>
            <person name="Fitzgerald M."/>
            <person name="Haas B."/>
            <person name="Abouelleil A."/>
            <person name="Alvarado L."/>
            <person name="Arachchi H.M."/>
            <person name="Berlin A.M."/>
            <person name="Chapman S.B."/>
            <person name="Dewar J."/>
            <person name="Goldberg J."/>
            <person name="Griggs A."/>
            <person name="Gujja S."/>
            <person name="Hansen M."/>
            <person name="Howarth C."/>
            <person name="Imamovic A."/>
            <person name="Larimer J."/>
            <person name="McCowan C."/>
            <person name="Murphy C."/>
            <person name="Neiman D."/>
            <person name="Pearson M."/>
            <person name="Priest M."/>
            <person name="Roberts A."/>
            <person name="Saif S."/>
            <person name="Shea T."/>
            <person name="Sisk P."/>
            <person name="Sykes S."/>
            <person name="Wortman J."/>
            <person name="Nusbaum C."/>
            <person name="Birren B."/>
        </authorList>
    </citation>
    <scope>NUCLEOTIDE SEQUENCE [LARGE SCALE GENOMIC DNA]</scope>
    <source>
        <strain evidence="1 2">CIP 70.12</strain>
    </source>
</reference>
<sequence>MTKQYIARQKVGRFSKGDTVGGLTEAQIKQLETDKIIEEVKSAQTKPSKEVKTDG</sequence>
<evidence type="ECO:0000313" key="1">
    <source>
        <dbReference type="EMBL" id="ENW00908.1"/>
    </source>
</evidence>
<evidence type="ECO:0000313" key="2">
    <source>
        <dbReference type="Proteomes" id="UP000013251"/>
    </source>
</evidence>
<dbReference type="AlphaFoldDB" id="N9DRP7"/>
<dbReference type="Proteomes" id="UP000013251">
    <property type="component" value="Unassembled WGS sequence"/>
</dbReference>
<accession>N9DRP7</accession>
<organism evidence="1 2">
    <name type="scientific">Acinetobacter bereziniae LMG 1003 = CIP 70.12</name>
    <dbReference type="NCBI Taxonomy" id="981324"/>
    <lineage>
        <taxon>Bacteria</taxon>
        <taxon>Pseudomonadati</taxon>
        <taxon>Pseudomonadota</taxon>
        <taxon>Gammaproteobacteria</taxon>
        <taxon>Moraxellales</taxon>
        <taxon>Moraxellaceae</taxon>
        <taxon>Acinetobacter</taxon>
    </lineage>
</organism>
<proteinExistence type="predicted"/>
<name>N9DRP7_ACIBZ</name>
<gene>
    <name evidence="1" type="ORF">F938_00424</name>
</gene>
<dbReference type="RefSeq" id="WP_005028992.1">
    <property type="nucleotide sequence ID" value="NZ_KB849755.1"/>
</dbReference>
<dbReference type="PATRIC" id="fig|1217650.3.peg.399"/>
<keyword evidence="2" id="KW-1185">Reference proteome</keyword>
<protein>
    <submittedName>
        <fullName evidence="1">Uncharacterized protein</fullName>
    </submittedName>
</protein>